<dbReference type="InParanoid" id="B2W296"/>
<evidence type="ECO:0000256" key="2">
    <source>
        <dbReference type="SAM" id="SignalP"/>
    </source>
</evidence>
<accession>B2W296</accession>
<dbReference type="Pfam" id="PF18973">
    <property type="entry name" value="CBL"/>
    <property type="match status" value="1"/>
</dbReference>
<reference evidence="5" key="1">
    <citation type="journal article" date="2013" name="G3 (Bethesda)">
        <title>Comparative genomics of a plant-pathogenic fungus, Pyrenophora tritici-repentis, reveals transduplication and the impact of repeat elements on pathogenicity and population divergence.</title>
        <authorList>
            <person name="Manning V.A."/>
            <person name="Pandelova I."/>
            <person name="Dhillon B."/>
            <person name="Wilhelm L.J."/>
            <person name="Goodwin S.B."/>
            <person name="Berlin A.M."/>
            <person name="Figueroa M."/>
            <person name="Freitag M."/>
            <person name="Hane J.K."/>
            <person name="Henrissat B."/>
            <person name="Holman W.H."/>
            <person name="Kodira C.D."/>
            <person name="Martin J."/>
            <person name="Oliver R.P."/>
            <person name="Robbertse B."/>
            <person name="Schackwitz W."/>
            <person name="Schwartz D.C."/>
            <person name="Spatafora J.W."/>
            <person name="Turgeon B.G."/>
            <person name="Yandava C."/>
            <person name="Young S."/>
            <person name="Zhou S."/>
            <person name="Zeng Q."/>
            <person name="Grigoriev I.V."/>
            <person name="Ma L.-J."/>
            <person name="Ciuffetti L.M."/>
        </authorList>
    </citation>
    <scope>NUCLEOTIDE SEQUENCE [LARGE SCALE GENOMIC DNA]</scope>
    <source>
        <strain evidence="5">Pt-1C-BFP</strain>
    </source>
</reference>
<dbReference type="HOGENOM" id="CLU_966894_0_0_1"/>
<evidence type="ECO:0000259" key="3">
    <source>
        <dbReference type="Pfam" id="PF18973"/>
    </source>
</evidence>
<keyword evidence="2" id="KW-0732">Signal</keyword>
<feature type="compositionally biased region" description="Polar residues" evidence="1">
    <location>
        <begin position="185"/>
        <end position="207"/>
    </location>
</feature>
<feature type="compositionally biased region" description="Polar residues" evidence="1">
    <location>
        <begin position="258"/>
        <end position="273"/>
    </location>
</feature>
<evidence type="ECO:0000313" key="4">
    <source>
        <dbReference type="EMBL" id="EDU46382.1"/>
    </source>
</evidence>
<dbReference type="AlphaFoldDB" id="B2W296"/>
<dbReference type="Proteomes" id="UP000001471">
    <property type="component" value="Unassembled WGS sequence"/>
</dbReference>
<gene>
    <name evidence="4" type="ORF">PTRG_03544</name>
</gene>
<evidence type="ECO:0000256" key="1">
    <source>
        <dbReference type="SAM" id="MobiDB-lite"/>
    </source>
</evidence>
<feature type="region of interest" description="Disordered" evidence="1">
    <location>
        <begin position="245"/>
        <end position="288"/>
    </location>
</feature>
<feature type="signal peptide" evidence="2">
    <location>
        <begin position="1"/>
        <end position="17"/>
    </location>
</feature>
<evidence type="ECO:0000313" key="5">
    <source>
        <dbReference type="Proteomes" id="UP000001471"/>
    </source>
</evidence>
<feature type="compositionally biased region" description="Polar residues" evidence="1">
    <location>
        <begin position="163"/>
        <end position="177"/>
    </location>
</feature>
<dbReference type="InterPro" id="IPR044057">
    <property type="entry name" value="SnTox1_CBL"/>
</dbReference>
<feature type="compositionally biased region" description="Low complexity" evidence="1">
    <location>
        <begin position="277"/>
        <end position="288"/>
    </location>
</feature>
<feature type="domain" description="SnTox1 chitin binding-like" evidence="3">
    <location>
        <begin position="29"/>
        <end position="78"/>
    </location>
</feature>
<feature type="region of interest" description="Disordered" evidence="1">
    <location>
        <begin position="159"/>
        <end position="207"/>
    </location>
</feature>
<feature type="region of interest" description="Disordered" evidence="1">
    <location>
        <begin position="103"/>
        <end position="141"/>
    </location>
</feature>
<feature type="compositionally biased region" description="Basic and acidic residues" evidence="1">
    <location>
        <begin position="119"/>
        <end position="138"/>
    </location>
</feature>
<proteinExistence type="predicted"/>
<protein>
    <recommendedName>
        <fullName evidence="3">SnTox1 chitin binding-like domain-containing protein</fullName>
    </recommendedName>
</protein>
<name>B2W296_PYRTR</name>
<feature type="chain" id="PRO_5002782837" description="SnTox1 chitin binding-like domain-containing protein" evidence="2">
    <location>
        <begin position="18"/>
        <end position="288"/>
    </location>
</feature>
<dbReference type="EMBL" id="DS231617">
    <property type="protein sequence ID" value="EDU46382.1"/>
    <property type="molecule type" value="Genomic_DNA"/>
</dbReference>
<organism evidence="4 5">
    <name type="scientific">Pyrenophora tritici-repentis (strain Pt-1C-BFP)</name>
    <name type="common">Wheat tan spot fungus</name>
    <name type="synonym">Drechslera tritici-repentis</name>
    <dbReference type="NCBI Taxonomy" id="426418"/>
    <lineage>
        <taxon>Eukaryota</taxon>
        <taxon>Fungi</taxon>
        <taxon>Dikarya</taxon>
        <taxon>Ascomycota</taxon>
        <taxon>Pezizomycotina</taxon>
        <taxon>Dothideomycetes</taxon>
        <taxon>Pleosporomycetidae</taxon>
        <taxon>Pleosporales</taxon>
        <taxon>Pleosporineae</taxon>
        <taxon>Pleosporaceae</taxon>
        <taxon>Pyrenophora</taxon>
    </lineage>
</organism>
<sequence length="288" mass="30426">MKFSIVLAFAFATQGLSSPTKLGLEDSSALKIIHADDHSSSLEARQGGCPVQEGTGCLTLRRGDLCCCSGCTVLDLREYPEVSNQPLKTIPLKIAKEMADCAKDPDKPPKVLVQQAPKKPIESSERKKTPTEHIEKTPSKSIGLSASRWADVPVKPTVDAAPINQTDDPIAKSNTISGPPDPFSKSENVPNLSAQKSSAIPAPSQTPAVNVAVNKQTEKPVTRFVMSLSSSKSVTGMGANKYADAPVKQATEAPQPFTPVSSPQKAPSGTNVDKSPSKPTEPSSEIVD</sequence>